<reference evidence="2" key="1">
    <citation type="journal article" date="2022" name="Front. Genet.">
        <title>Chromosome-Scale Assembly of the Dendrobium nobile Genome Provides Insights Into the Molecular Mechanism of the Biosynthesis of the Medicinal Active Ingredient of Dendrobium.</title>
        <authorList>
            <person name="Xu Q."/>
            <person name="Niu S.-C."/>
            <person name="Li K.-L."/>
            <person name="Zheng P.-J."/>
            <person name="Zhang X.-J."/>
            <person name="Jia Y."/>
            <person name="Liu Y."/>
            <person name="Niu Y.-X."/>
            <person name="Yu L.-H."/>
            <person name="Chen D.-F."/>
            <person name="Zhang G.-Q."/>
        </authorList>
    </citation>
    <scope>NUCLEOTIDE SEQUENCE</scope>
    <source>
        <tissue evidence="2">Leaf</tissue>
    </source>
</reference>
<dbReference type="Pfam" id="PF14111">
    <property type="entry name" value="DUF4283"/>
    <property type="match status" value="1"/>
</dbReference>
<dbReference type="Proteomes" id="UP000829196">
    <property type="component" value="Unassembled WGS sequence"/>
</dbReference>
<dbReference type="OrthoDB" id="1096772at2759"/>
<dbReference type="PANTHER" id="PTHR31286:SF99">
    <property type="entry name" value="DUF4283 DOMAIN-CONTAINING PROTEIN"/>
    <property type="match status" value="1"/>
</dbReference>
<dbReference type="EMBL" id="JAGYWB010000015">
    <property type="protein sequence ID" value="KAI0497216.1"/>
    <property type="molecule type" value="Genomic_DNA"/>
</dbReference>
<feature type="domain" description="DUF4283" evidence="1">
    <location>
        <begin position="42"/>
        <end position="123"/>
    </location>
</feature>
<dbReference type="InterPro" id="IPR040256">
    <property type="entry name" value="At4g02000-like"/>
</dbReference>
<evidence type="ECO:0000313" key="3">
    <source>
        <dbReference type="Proteomes" id="UP000829196"/>
    </source>
</evidence>
<dbReference type="AlphaFoldDB" id="A0A8T3AKZ4"/>
<evidence type="ECO:0000313" key="2">
    <source>
        <dbReference type="EMBL" id="KAI0497216.1"/>
    </source>
</evidence>
<accession>A0A8T3AKZ4</accession>
<evidence type="ECO:0000259" key="1">
    <source>
        <dbReference type="Pfam" id="PF14111"/>
    </source>
</evidence>
<proteinExistence type="predicted"/>
<keyword evidence="3" id="KW-1185">Reference proteome</keyword>
<dbReference type="InterPro" id="IPR025558">
    <property type="entry name" value="DUF4283"/>
</dbReference>
<gene>
    <name evidence="2" type="ORF">KFK09_020438</name>
</gene>
<dbReference type="PANTHER" id="PTHR31286">
    <property type="entry name" value="GLYCINE-RICH CELL WALL STRUCTURAL PROTEIN 1.8-LIKE"/>
    <property type="match status" value="1"/>
</dbReference>
<protein>
    <recommendedName>
        <fullName evidence="1">DUF4283 domain-containing protein</fullName>
    </recommendedName>
</protein>
<name>A0A8T3AKZ4_DENNO</name>
<sequence>MEANQWNKRSYIKVDTTKVENFLTEDEKTVKLFKPNVRSNSDHLQLSIVVKVFGGDLSVQMTAKELCCQWNQFGKFHLTSIGLGWMLCSFFSKETMENVLARGPWFINDHIIGMDKWSLDFSPLSLKGLSCLIWLRMPNLPLFCWYEINVARIASPIGIPLLIDGNMFQWSKREFSKVCVRMELDKQLPSGVWVEGPNGRFFQKVEYERISYLGYKCGMIEHLTNSCEVNKLKEGK</sequence>
<organism evidence="2 3">
    <name type="scientific">Dendrobium nobile</name>
    <name type="common">Orchid</name>
    <dbReference type="NCBI Taxonomy" id="94219"/>
    <lineage>
        <taxon>Eukaryota</taxon>
        <taxon>Viridiplantae</taxon>
        <taxon>Streptophyta</taxon>
        <taxon>Embryophyta</taxon>
        <taxon>Tracheophyta</taxon>
        <taxon>Spermatophyta</taxon>
        <taxon>Magnoliopsida</taxon>
        <taxon>Liliopsida</taxon>
        <taxon>Asparagales</taxon>
        <taxon>Orchidaceae</taxon>
        <taxon>Epidendroideae</taxon>
        <taxon>Malaxideae</taxon>
        <taxon>Dendrobiinae</taxon>
        <taxon>Dendrobium</taxon>
    </lineage>
</organism>
<comment type="caution">
    <text evidence="2">The sequence shown here is derived from an EMBL/GenBank/DDBJ whole genome shotgun (WGS) entry which is preliminary data.</text>
</comment>